<evidence type="ECO:0000256" key="4">
    <source>
        <dbReference type="ARBA" id="ARBA00022475"/>
    </source>
</evidence>
<dbReference type="GO" id="GO:0015105">
    <property type="term" value="F:arsenite transmembrane transporter activity"/>
    <property type="evidence" value="ECO:0007669"/>
    <property type="project" value="TreeGrafter"/>
</dbReference>
<dbReference type="InterPro" id="IPR002657">
    <property type="entry name" value="BilAc:Na_symport/Acr3"/>
</dbReference>
<dbReference type="InterPro" id="IPR004706">
    <property type="entry name" value="Arsenical-R_Acr3"/>
</dbReference>
<sequence>MSLAQKIYRFPQKYMLVSVPLILVLGFLIGNVVDTSFLQPTLLVGTIIMIYATMVGFNFKQLASTQGSRVLVYSVVINFVIIPLIAYGLGMIFLQDYPLMFAGLALSALLPTSGMTISWTMLQKGNVGVAVKLTIFGLLIGSIVTPWYLLMMVGQYIEINVWQTMQTILIVVFLPMLLGHLTFKAILRKHSLEHFKKNIKPKFGPLSIWAMLYVVFVSMSMRASMIVQNLELIAIAIVVLLLFYAINFTLSTVVATKFFNRADGIALVNGTVLRNLSLAIGIAATSFGAEAALIVTLAFIVQQQFIANYAQIAKKRWFKESDATPPTMKPALK</sequence>
<reference evidence="9" key="1">
    <citation type="submission" date="2014-07" db="EMBL/GenBank/DDBJ databases">
        <authorList>
            <person name="Urmite Genomes Urmite Genomes"/>
        </authorList>
    </citation>
    <scope>NUCLEOTIDE SEQUENCE</scope>
    <source>
        <strain evidence="9">13S34_air</strain>
    </source>
</reference>
<accession>A0A078MKA6</accession>
<evidence type="ECO:0000256" key="7">
    <source>
        <dbReference type="ARBA" id="ARBA00023136"/>
    </source>
</evidence>
<keyword evidence="5 8" id="KW-0812">Transmembrane</keyword>
<name>A0A078MKA6_9BACL</name>
<protein>
    <submittedName>
        <fullName evidence="9">Sodium Bile acid symporter family protein</fullName>
    </submittedName>
</protein>
<feature type="transmembrane region" description="Helical" evidence="8">
    <location>
        <begin position="233"/>
        <end position="255"/>
    </location>
</feature>
<feature type="transmembrane region" description="Helical" evidence="8">
    <location>
        <begin position="161"/>
        <end position="183"/>
    </location>
</feature>
<dbReference type="GO" id="GO:0015297">
    <property type="term" value="F:antiporter activity"/>
    <property type="evidence" value="ECO:0007669"/>
    <property type="project" value="InterPro"/>
</dbReference>
<feature type="transmembrane region" description="Helical" evidence="8">
    <location>
        <begin position="276"/>
        <end position="301"/>
    </location>
</feature>
<feature type="transmembrane region" description="Helical" evidence="8">
    <location>
        <begin position="203"/>
        <end position="221"/>
    </location>
</feature>
<dbReference type="EMBL" id="LN483080">
    <property type="protein sequence ID" value="CEA05882.1"/>
    <property type="molecule type" value="Genomic_DNA"/>
</dbReference>
<dbReference type="PATRIC" id="fig|1461583.4.peg.2588"/>
<comment type="similarity">
    <text evidence="2">Belongs to the arsenical resistance-3 (ACR3) (TC 2.A.59) family.</text>
</comment>
<dbReference type="GO" id="GO:0005886">
    <property type="term" value="C:plasma membrane"/>
    <property type="evidence" value="ECO:0007669"/>
    <property type="project" value="UniProtKB-SubCell"/>
</dbReference>
<comment type="subcellular location">
    <subcellularLocation>
        <location evidence="1">Cell membrane</location>
        <topology evidence="1">Multi-pass membrane protein</topology>
    </subcellularLocation>
</comment>
<keyword evidence="4" id="KW-1003">Cell membrane</keyword>
<evidence type="ECO:0000313" key="9">
    <source>
        <dbReference type="EMBL" id="CEA05882.1"/>
    </source>
</evidence>
<dbReference type="PANTHER" id="PTHR43057:SF1">
    <property type="entry name" value="ARSENICAL-RESISTANCE PROTEIN 3"/>
    <property type="match status" value="1"/>
</dbReference>
<dbReference type="InterPro" id="IPR038770">
    <property type="entry name" value="Na+/solute_symporter_sf"/>
</dbReference>
<keyword evidence="7 8" id="KW-0472">Membrane</keyword>
<dbReference type="Gene3D" id="1.20.1530.20">
    <property type="match status" value="1"/>
</dbReference>
<evidence type="ECO:0000256" key="5">
    <source>
        <dbReference type="ARBA" id="ARBA00022692"/>
    </source>
</evidence>
<feature type="transmembrane region" description="Helical" evidence="8">
    <location>
        <begin position="99"/>
        <end position="122"/>
    </location>
</feature>
<keyword evidence="6 8" id="KW-1133">Transmembrane helix</keyword>
<feature type="transmembrane region" description="Helical" evidence="8">
    <location>
        <begin position="39"/>
        <end position="59"/>
    </location>
</feature>
<dbReference type="PANTHER" id="PTHR43057">
    <property type="entry name" value="ARSENITE EFFLUX TRANSPORTER"/>
    <property type="match status" value="1"/>
</dbReference>
<gene>
    <name evidence="9" type="ORF">BN1050_02694</name>
</gene>
<evidence type="ECO:0000256" key="8">
    <source>
        <dbReference type="SAM" id="Phobius"/>
    </source>
</evidence>
<feature type="transmembrane region" description="Helical" evidence="8">
    <location>
        <begin position="129"/>
        <end position="149"/>
    </location>
</feature>
<dbReference type="HOGENOM" id="CLU_022869_1_0_9"/>
<evidence type="ECO:0000256" key="3">
    <source>
        <dbReference type="ARBA" id="ARBA00022448"/>
    </source>
</evidence>
<feature type="transmembrane region" description="Helical" evidence="8">
    <location>
        <begin position="71"/>
        <end position="93"/>
    </location>
</feature>
<organism evidence="9">
    <name type="scientific">Metalysinibacillus saudimassiliensis</name>
    <dbReference type="NCBI Taxonomy" id="1461583"/>
    <lineage>
        <taxon>Bacteria</taxon>
        <taxon>Bacillati</taxon>
        <taxon>Bacillota</taxon>
        <taxon>Bacilli</taxon>
        <taxon>Bacillales</taxon>
        <taxon>Caryophanaceae</taxon>
        <taxon>Metalysinibacillus</taxon>
    </lineage>
</organism>
<proteinExistence type="inferred from homology"/>
<evidence type="ECO:0000256" key="2">
    <source>
        <dbReference type="ARBA" id="ARBA00010110"/>
    </source>
</evidence>
<evidence type="ECO:0000256" key="1">
    <source>
        <dbReference type="ARBA" id="ARBA00004651"/>
    </source>
</evidence>
<dbReference type="AlphaFoldDB" id="A0A078MKA6"/>
<keyword evidence="3" id="KW-0813">Transport</keyword>
<feature type="transmembrane region" description="Helical" evidence="8">
    <location>
        <begin position="14"/>
        <end position="33"/>
    </location>
</feature>
<dbReference type="Pfam" id="PF01758">
    <property type="entry name" value="SBF"/>
    <property type="match status" value="1"/>
</dbReference>
<evidence type="ECO:0000256" key="6">
    <source>
        <dbReference type="ARBA" id="ARBA00022989"/>
    </source>
</evidence>
<dbReference type="GO" id="GO:0015104">
    <property type="term" value="F:antimonite transmembrane transporter activity"/>
    <property type="evidence" value="ECO:0007669"/>
    <property type="project" value="TreeGrafter"/>
</dbReference>